<organism evidence="4">
    <name type="scientific">Cladocopium goreaui</name>
    <dbReference type="NCBI Taxonomy" id="2562237"/>
    <lineage>
        <taxon>Eukaryota</taxon>
        <taxon>Sar</taxon>
        <taxon>Alveolata</taxon>
        <taxon>Dinophyceae</taxon>
        <taxon>Suessiales</taxon>
        <taxon>Symbiodiniaceae</taxon>
        <taxon>Cladocopium</taxon>
    </lineage>
</organism>
<keyword evidence="1" id="KW-0863">Zinc-finger</keyword>
<dbReference type="GO" id="GO:0008270">
    <property type="term" value="F:zinc ion binding"/>
    <property type="evidence" value="ECO:0007669"/>
    <property type="project" value="UniProtKB-KW"/>
</dbReference>
<dbReference type="Proteomes" id="UP001152797">
    <property type="component" value="Unassembled WGS sequence"/>
</dbReference>
<evidence type="ECO:0000313" key="5">
    <source>
        <dbReference type="EMBL" id="CAL4785837.1"/>
    </source>
</evidence>
<evidence type="ECO:0000313" key="6">
    <source>
        <dbReference type="Proteomes" id="UP001152797"/>
    </source>
</evidence>
<keyword evidence="6" id="KW-1185">Reference proteome</keyword>
<keyword evidence="1" id="KW-0862">Zinc</keyword>
<reference evidence="5 6" key="2">
    <citation type="submission" date="2024-05" db="EMBL/GenBank/DDBJ databases">
        <authorList>
            <person name="Chen Y."/>
            <person name="Shah S."/>
            <person name="Dougan E. K."/>
            <person name="Thang M."/>
            <person name="Chan C."/>
        </authorList>
    </citation>
    <scope>NUCLEOTIDE SEQUENCE [LARGE SCALE GENOMIC DNA]</scope>
</reference>
<dbReference type="EMBL" id="CAMXCT030002494">
    <property type="protein sequence ID" value="CAL4785837.1"/>
    <property type="molecule type" value="Genomic_DNA"/>
</dbReference>
<evidence type="ECO:0000259" key="3">
    <source>
        <dbReference type="PROSITE" id="PS50158"/>
    </source>
</evidence>
<dbReference type="EMBL" id="CAMXCT010002494">
    <property type="protein sequence ID" value="CAI3998525.1"/>
    <property type="molecule type" value="Genomic_DNA"/>
</dbReference>
<reference evidence="4" key="1">
    <citation type="submission" date="2022-10" db="EMBL/GenBank/DDBJ databases">
        <authorList>
            <person name="Chen Y."/>
            <person name="Dougan E. K."/>
            <person name="Chan C."/>
            <person name="Rhodes N."/>
            <person name="Thang M."/>
        </authorList>
    </citation>
    <scope>NUCLEOTIDE SEQUENCE</scope>
</reference>
<keyword evidence="1" id="KW-0479">Metal-binding</keyword>
<evidence type="ECO:0000256" key="1">
    <source>
        <dbReference type="PROSITE-ProRule" id="PRU00047"/>
    </source>
</evidence>
<name>A0A9P1G5G5_9DINO</name>
<feature type="non-terminal residue" evidence="4">
    <location>
        <position position="349"/>
    </location>
</feature>
<feature type="domain" description="CCHC-type" evidence="3">
    <location>
        <begin position="16"/>
        <end position="31"/>
    </location>
</feature>
<sequence>MGKKLLSKKASGQHTCQSCGARGHHTTSCPQLAQRLLKAVTKFVQADAIDKHLQKKRPLRVLDVPQRPRRSLKKASGKRGKKYSWKVDPAIKMPKKKKSQKAKQKNRENEARRKERPAKRKSQQSSWTYKKMRSAYRILLESKWAWQPKNCPQCDGKLFLADEGTCAVRGHGRLFYRCQSCDRRSDVLAHSRLQTLRMPICHILQAMQIYFRNSKIPTLSEMAAEMGYNGMTGGCLERLRSHLLAREASCALHQQKHRQLCGVVEVDGTSLRKIRVKGTTTLRYFQAWGAVQRGARKMAIFNLGFADATNYGKPPVEAKKKIEDAGKTFLVHTGTIDSCWRMIKASVPD</sequence>
<feature type="compositionally biased region" description="Basic residues" evidence="2">
    <location>
        <begin position="67"/>
        <end position="84"/>
    </location>
</feature>
<evidence type="ECO:0000313" key="4">
    <source>
        <dbReference type="EMBL" id="CAI3998525.1"/>
    </source>
</evidence>
<evidence type="ECO:0000256" key="2">
    <source>
        <dbReference type="SAM" id="MobiDB-lite"/>
    </source>
</evidence>
<accession>A0A9P1G5G5</accession>
<comment type="caution">
    <text evidence="4">The sequence shown here is derived from an EMBL/GenBank/DDBJ whole genome shotgun (WGS) entry which is preliminary data.</text>
</comment>
<dbReference type="PROSITE" id="PS50158">
    <property type="entry name" value="ZF_CCHC"/>
    <property type="match status" value="1"/>
</dbReference>
<dbReference type="AlphaFoldDB" id="A0A9P1G5G5"/>
<dbReference type="InterPro" id="IPR001878">
    <property type="entry name" value="Znf_CCHC"/>
</dbReference>
<feature type="compositionally biased region" description="Basic residues" evidence="2">
    <location>
        <begin position="93"/>
        <end position="104"/>
    </location>
</feature>
<feature type="region of interest" description="Disordered" evidence="2">
    <location>
        <begin position="1"/>
        <end position="26"/>
    </location>
</feature>
<dbReference type="EMBL" id="CAMXCT020002494">
    <property type="protein sequence ID" value="CAL1151900.1"/>
    <property type="molecule type" value="Genomic_DNA"/>
</dbReference>
<dbReference type="GO" id="GO:0003676">
    <property type="term" value="F:nucleic acid binding"/>
    <property type="evidence" value="ECO:0007669"/>
    <property type="project" value="InterPro"/>
</dbReference>
<protein>
    <recommendedName>
        <fullName evidence="3">CCHC-type domain-containing protein</fullName>
    </recommendedName>
</protein>
<proteinExistence type="predicted"/>
<gene>
    <name evidence="4" type="ORF">C1SCF055_LOCUS24815</name>
</gene>
<feature type="region of interest" description="Disordered" evidence="2">
    <location>
        <begin position="59"/>
        <end position="128"/>
    </location>
</feature>